<name>A0A846YWK8_9ACTN</name>
<dbReference type="PANTHER" id="PTHR13037">
    <property type="entry name" value="FORMIN"/>
    <property type="match status" value="1"/>
</dbReference>
<keyword evidence="5" id="KW-1185">Reference proteome</keyword>
<dbReference type="EMBL" id="JAAXPI010000001">
    <property type="protein sequence ID" value="NKZ02473.1"/>
    <property type="molecule type" value="Genomic_DNA"/>
</dbReference>
<feature type="compositionally biased region" description="Pro residues" evidence="2">
    <location>
        <begin position="211"/>
        <end position="220"/>
    </location>
</feature>
<reference evidence="4 5" key="1">
    <citation type="submission" date="2020-04" db="EMBL/GenBank/DDBJ databases">
        <title>MicrobeNet Type strains.</title>
        <authorList>
            <person name="Nicholson A.C."/>
        </authorList>
    </citation>
    <scope>NUCLEOTIDE SEQUENCE [LARGE SCALE GENOMIC DNA]</scope>
    <source>
        <strain evidence="4 5">ATCC BAA-277</strain>
    </source>
</reference>
<keyword evidence="3" id="KW-1133">Transmembrane helix</keyword>
<feature type="compositionally biased region" description="Pro residues" evidence="2">
    <location>
        <begin position="115"/>
        <end position="174"/>
    </location>
</feature>
<comment type="caution">
    <text evidence="4">The sequence shown here is derived from an EMBL/GenBank/DDBJ whole genome shotgun (WGS) entry which is preliminary data.</text>
</comment>
<feature type="compositionally biased region" description="Acidic residues" evidence="2">
    <location>
        <begin position="66"/>
        <end position="79"/>
    </location>
</feature>
<keyword evidence="1" id="KW-0945">Host-virus interaction</keyword>
<accession>A0A846YWK8</accession>
<keyword evidence="3" id="KW-0472">Membrane</keyword>
<feature type="compositionally biased region" description="Low complexity" evidence="2">
    <location>
        <begin position="198"/>
        <end position="210"/>
    </location>
</feature>
<dbReference type="AlphaFoldDB" id="A0A846YWK8"/>
<feature type="compositionally biased region" description="Pro residues" evidence="2">
    <location>
        <begin position="233"/>
        <end position="253"/>
    </location>
</feature>
<dbReference type="PANTHER" id="PTHR13037:SF24">
    <property type="entry name" value="POLYCOMB PROTEIN PCL-RELATED"/>
    <property type="match status" value="1"/>
</dbReference>
<feature type="region of interest" description="Disordered" evidence="2">
    <location>
        <begin position="1"/>
        <end position="266"/>
    </location>
</feature>
<dbReference type="CDD" id="cd15482">
    <property type="entry name" value="Sialidase_non-viral"/>
    <property type="match status" value="2"/>
</dbReference>
<feature type="compositionally biased region" description="Pro residues" evidence="2">
    <location>
        <begin position="183"/>
        <end position="197"/>
    </location>
</feature>
<feature type="compositionally biased region" description="Low complexity" evidence="2">
    <location>
        <begin position="88"/>
        <end position="98"/>
    </location>
</feature>
<gene>
    <name evidence="4" type="ORF">HGB48_01670</name>
</gene>
<proteinExistence type="predicted"/>
<protein>
    <submittedName>
        <fullName evidence="4">Exo-alpha-sialidase</fullName>
    </submittedName>
</protein>
<dbReference type="InterPro" id="IPR015943">
    <property type="entry name" value="WD40/YVTN_repeat-like_dom_sf"/>
</dbReference>
<dbReference type="Gene3D" id="2.130.10.10">
    <property type="entry name" value="YVTN repeat-like/Quinoprotein amine dehydrogenase"/>
    <property type="match status" value="2"/>
</dbReference>
<dbReference type="SUPFAM" id="SSF50939">
    <property type="entry name" value="Sialidases"/>
    <property type="match status" value="2"/>
</dbReference>
<dbReference type="RefSeq" id="WP_067634379.1">
    <property type="nucleotide sequence ID" value="NZ_JAAXPI010000001.1"/>
</dbReference>
<dbReference type="InterPro" id="IPR036278">
    <property type="entry name" value="Sialidase_sf"/>
</dbReference>
<feature type="compositionally biased region" description="Pro residues" evidence="2">
    <location>
        <begin position="99"/>
        <end position="108"/>
    </location>
</feature>
<dbReference type="Proteomes" id="UP000579250">
    <property type="component" value="Unassembled WGS sequence"/>
</dbReference>
<evidence type="ECO:0000256" key="1">
    <source>
        <dbReference type="ARBA" id="ARBA00022581"/>
    </source>
</evidence>
<keyword evidence="3" id="KW-0812">Transmembrane</keyword>
<feature type="transmembrane region" description="Helical" evidence="3">
    <location>
        <begin position="274"/>
        <end position="296"/>
    </location>
</feature>
<evidence type="ECO:0000313" key="5">
    <source>
        <dbReference type="Proteomes" id="UP000579250"/>
    </source>
</evidence>
<evidence type="ECO:0000313" key="4">
    <source>
        <dbReference type="EMBL" id="NKZ02473.1"/>
    </source>
</evidence>
<sequence length="1026" mass="103985">MTPKGTPDGEHRDDPSEEDLADRTQIFSRDAPQPAQPVGGIADMTMSDFSRSTALEGAAGAAKDEPADDPADDSDDEDGGADRTRVQPAPSASAAPDPRLQPLPPPPWAQQVPEAPQPPVPQLPAPQPPAPQPPAPQPPAPQAPAPQPPAPQPPQLPAPQAPQLPAPRPAPEPFPWAQEIPETPRPAAPEPAAPEPFPWAQEIPGQSPAASPAPAPPPFPWAQEVPGPGAAGGPPPPGALSATPPPAVPPPAVDEPWRNASAPKRKGKGVNKKILFGVAGGVAAAALVAGGVVVLLGRGGGSDAGGGGAKLAGALFPADPAARSDGRDQELTGVAASGSTVVAVGGEADPGHYRGVFLVSADGGRTFKAARVEGADGGEPGATEVPRVVAGGQGGWVAIGTRPGGGVVWTSQDGASWQRQPDAAGDVFGPGNRVTRVIRTDKGYLAIGEHSRKRDFTDSVPATWVSSDGRQWDALTGGQVGIQIRGKVVLEEVAASGNVILMESAHTPKPGKASFRRAWRSTDGGRTWSPAKIPAPKGTRGLMVGGGQSGLVAVREVKSGKSAYGQVYTSKDAADWSKGGRIQPSGYRQVQQLIGTDAGYAGIVQRGRDVLVSRSADGRSWKEAGTLPTASGRSLLGAAAGGGQTVLVGRDPGNGDLNALLTVLDQGGTEVPVDPLKIPGAFRKDQAVAGVAAKGAQAVAVGSTGGDAAIWTSSDGSAWNRARFSGGISRPALQRLTSVTSGGGGWLVVGDGGGGPLRGPLVLTSADGNVWKPADTDPVFERKDDQTLATYGAAAGPSGYVVVGDDGPSGAIWFSPDLRTWQRGGGEHRNDLTAERNGNRWVRSAAGGSFGFVAAGGMLDPKAGGARRPAVWTSADGKKWRLQQLQLPNGLSQGSLTYVAAKGGVLVAAGDAVGTRGLVTLGYVSADGGKTWRETKLPAPDSESIVRVTAVTAAPDGFVVAGTAGSDVVSWTSADGATWEAKTPGGAALAGPGEQEITGLAPFKTTVLGVGATVSESGEQPVLWRR</sequence>
<evidence type="ECO:0000256" key="3">
    <source>
        <dbReference type="SAM" id="Phobius"/>
    </source>
</evidence>
<organism evidence="4 5">
    <name type="scientific">Actinomadura latina</name>
    <dbReference type="NCBI Taxonomy" id="163603"/>
    <lineage>
        <taxon>Bacteria</taxon>
        <taxon>Bacillati</taxon>
        <taxon>Actinomycetota</taxon>
        <taxon>Actinomycetes</taxon>
        <taxon>Streptosporangiales</taxon>
        <taxon>Thermomonosporaceae</taxon>
        <taxon>Actinomadura</taxon>
    </lineage>
</organism>
<evidence type="ECO:0000256" key="2">
    <source>
        <dbReference type="SAM" id="MobiDB-lite"/>
    </source>
</evidence>